<dbReference type="Gene3D" id="2.40.70.10">
    <property type="entry name" value="Acid Proteases"/>
    <property type="match status" value="1"/>
</dbReference>
<dbReference type="InterPro" id="IPR021109">
    <property type="entry name" value="Peptidase_aspartic_dom_sf"/>
</dbReference>
<dbReference type="OrthoDB" id="1749844at2759"/>
<dbReference type="AlphaFoldDB" id="A0A3M7QUE2"/>
<gene>
    <name evidence="1" type="ORF">BpHYR1_046519</name>
</gene>
<dbReference type="Proteomes" id="UP000276133">
    <property type="component" value="Unassembled WGS sequence"/>
</dbReference>
<comment type="caution">
    <text evidence="1">The sequence shown here is derived from an EMBL/GenBank/DDBJ whole genome shotgun (WGS) entry which is preliminary data.</text>
</comment>
<protein>
    <submittedName>
        <fullName evidence="1">Uncharacterized protein</fullName>
    </submittedName>
</protein>
<evidence type="ECO:0000313" key="2">
    <source>
        <dbReference type="Proteomes" id="UP000276133"/>
    </source>
</evidence>
<dbReference type="Pfam" id="PF08284">
    <property type="entry name" value="RVP_2"/>
    <property type="match status" value="1"/>
</dbReference>
<proteinExistence type="predicted"/>
<dbReference type="EMBL" id="REGN01005153">
    <property type="protein sequence ID" value="RNA14608.1"/>
    <property type="molecule type" value="Genomic_DNA"/>
</dbReference>
<dbReference type="SUPFAM" id="SSF50630">
    <property type="entry name" value="Acid proteases"/>
    <property type="match status" value="1"/>
</dbReference>
<sequence>MANLVMYGVKSVVSGNLAAEWKLLTSRVLIDGKPMKIAFDFGAINSIISNKMIDKHGMETIPTNKKVKIADNSVQKINKMTKKIEVNISGHIFFLEFWVIDNQENDALLGLDWFNLNLSKSKYKYIPKRDVNLKIPI</sequence>
<name>A0A3M7QUE2_BRAPC</name>
<organism evidence="1 2">
    <name type="scientific">Brachionus plicatilis</name>
    <name type="common">Marine rotifer</name>
    <name type="synonym">Brachionus muelleri</name>
    <dbReference type="NCBI Taxonomy" id="10195"/>
    <lineage>
        <taxon>Eukaryota</taxon>
        <taxon>Metazoa</taxon>
        <taxon>Spiralia</taxon>
        <taxon>Gnathifera</taxon>
        <taxon>Rotifera</taxon>
        <taxon>Eurotatoria</taxon>
        <taxon>Monogononta</taxon>
        <taxon>Pseudotrocha</taxon>
        <taxon>Ploima</taxon>
        <taxon>Brachionidae</taxon>
        <taxon>Brachionus</taxon>
    </lineage>
</organism>
<keyword evidence="2" id="KW-1185">Reference proteome</keyword>
<accession>A0A3M7QUE2</accession>
<dbReference type="CDD" id="cd00303">
    <property type="entry name" value="retropepsin_like"/>
    <property type="match status" value="1"/>
</dbReference>
<evidence type="ECO:0000313" key="1">
    <source>
        <dbReference type="EMBL" id="RNA14608.1"/>
    </source>
</evidence>
<reference evidence="1 2" key="1">
    <citation type="journal article" date="2018" name="Sci. Rep.">
        <title>Genomic signatures of local adaptation to the degree of environmental predictability in rotifers.</title>
        <authorList>
            <person name="Franch-Gras L."/>
            <person name="Hahn C."/>
            <person name="Garcia-Roger E.M."/>
            <person name="Carmona M.J."/>
            <person name="Serra M."/>
            <person name="Gomez A."/>
        </authorList>
    </citation>
    <scope>NUCLEOTIDE SEQUENCE [LARGE SCALE GENOMIC DNA]</scope>
    <source>
        <strain evidence="1">HYR1</strain>
    </source>
</reference>